<accession>A0A346B0J1</accession>
<proteinExistence type="predicted"/>
<organism evidence="2 3">
    <name type="scientific">Megasphaera stantonii</name>
    <dbReference type="NCBI Taxonomy" id="2144175"/>
    <lineage>
        <taxon>Bacteria</taxon>
        <taxon>Bacillati</taxon>
        <taxon>Bacillota</taxon>
        <taxon>Negativicutes</taxon>
        <taxon>Veillonellales</taxon>
        <taxon>Veillonellaceae</taxon>
        <taxon>Megasphaera</taxon>
    </lineage>
</organism>
<evidence type="ECO:0000313" key="3">
    <source>
        <dbReference type="Proteomes" id="UP000254337"/>
    </source>
</evidence>
<protein>
    <submittedName>
        <fullName evidence="2">Autotransporter outer membrane beta-barrel domain-containing protein</fullName>
    </submittedName>
</protein>
<dbReference type="InterPro" id="IPR005546">
    <property type="entry name" value="Autotransporte_beta"/>
</dbReference>
<name>A0A346B0J1_9FIRM</name>
<dbReference type="OrthoDB" id="1659871at2"/>
<dbReference type="EMBL" id="CP029462">
    <property type="protein sequence ID" value="AXL21634.1"/>
    <property type="molecule type" value="Genomic_DNA"/>
</dbReference>
<dbReference type="RefSeq" id="WP_107195376.1">
    <property type="nucleotide sequence ID" value="NZ_CP029462.1"/>
</dbReference>
<dbReference type="KEGG" id="meg:DKB62_08665"/>
<dbReference type="Proteomes" id="UP000254337">
    <property type="component" value="Chromosome"/>
</dbReference>
<dbReference type="Gene3D" id="2.40.128.130">
    <property type="entry name" value="Autotransporter beta-domain"/>
    <property type="match status" value="1"/>
</dbReference>
<dbReference type="InterPro" id="IPR036709">
    <property type="entry name" value="Autotransporte_beta_dom_sf"/>
</dbReference>
<feature type="domain" description="Autotransporter" evidence="1">
    <location>
        <begin position="52"/>
        <end position="162"/>
    </location>
</feature>
<keyword evidence="3" id="KW-1185">Reference proteome</keyword>
<sequence length="183" mass="20049">MKGAAIPAKTAAGVSAINRITTILQAGCLSETACFFYGNRRNDAALGLYCDFVGIDYAHYKQDSFREDGSVYSLGSDGFSDDYLAGEIGVDMKRERKDKTYGLTVAYRRVFDGDVQHTGYSYVRGTGLGFGVQSMNRSKDHIAASAYASAKLSDRWEIGGAVEQDWSHTSRDMGASVQFMYSF</sequence>
<reference evidence="2 3" key="1">
    <citation type="submission" date="2018-05" db="EMBL/GenBank/DDBJ databases">
        <title>Complete genome sequence of Megasphaera sp. AJH120T, isolated from the ceca of a chicken.</title>
        <authorList>
            <person name="Maki J."/>
            <person name="Looft T."/>
        </authorList>
    </citation>
    <scope>NUCLEOTIDE SEQUENCE [LARGE SCALE GENOMIC DNA]</scope>
    <source>
        <strain evidence="2 3">AJH120</strain>
    </source>
</reference>
<dbReference type="AlphaFoldDB" id="A0A346B0J1"/>
<gene>
    <name evidence="2" type="ORF">DKB62_08665</name>
</gene>
<dbReference type="Pfam" id="PF03797">
    <property type="entry name" value="Autotransporter"/>
    <property type="match status" value="1"/>
</dbReference>
<evidence type="ECO:0000259" key="1">
    <source>
        <dbReference type="Pfam" id="PF03797"/>
    </source>
</evidence>
<dbReference type="SUPFAM" id="SSF103515">
    <property type="entry name" value="Autotransporter"/>
    <property type="match status" value="1"/>
</dbReference>
<evidence type="ECO:0000313" key="2">
    <source>
        <dbReference type="EMBL" id="AXL21634.1"/>
    </source>
</evidence>